<evidence type="ECO:0000256" key="10">
    <source>
        <dbReference type="SAM" id="MobiDB-lite"/>
    </source>
</evidence>
<organism evidence="14 15">
    <name type="scientific">Falsiroseomonas algicola</name>
    <dbReference type="NCBI Taxonomy" id="2716930"/>
    <lineage>
        <taxon>Bacteria</taxon>
        <taxon>Pseudomonadati</taxon>
        <taxon>Pseudomonadota</taxon>
        <taxon>Alphaproteobacteria</taxon>
        <taxon>Acetobacterales</taxon>
        <taxon>Roseomonadaceae</taxon>
        <taxon>Falsiroseomonas</taxon>
    </lineage>
</organism>
<evidence type="ECO:0000256" key="8">
    <source>
        <dbReference type="ARBA" id="ARBA00023143"/>
    </source>
</evidence>
<dbReference type="InterPro" id="IPR043427">
    <property type="entry name" value="YscJ/FliF"/>
</dbReference>
<dbReference type="Pfam" id="PF08345">
    <property type="entry name" value="YscJ_FliF_C"/>
    <property type="match status" value="1"/>
</dbReference>
<dbReference type="InterPro" id="IPR013556">
    <property type="entry name" value="Flag_M-ring_C"/>
</dbReference>
<evidence type="ECO:0000256" key="2">
    <source>
        <dbReference type="ARBA" id="ARBA00004651"/>
    </source>
</evidence>
<dbReference type="GO" id="GO:0005886">
    <property type="term" value="C:plasma membrane"/>
    <property type="evidence" value="ECO:0007669"/>
    <property type="project" value="UniProtKB-SubCell"/>
</dbReference>
<reference evidence="14 15" key="1">
    <citation type="submission" date="2020-02" db="EMBL/GenBank/DDBJ databases">
        <authorList>
            <person name="Kim H.M."/>
            <person name="Jeon C.O."/>
        </authorList>
    </citation>
    <scope>NUCLEOTIDE SEQUENCE [LARGE SCALE GENOMIC DNA]</scope>
    <source>
        <strain evidence="14 15">PeD5</strain>
    </source>
</reference>
<dbReference type="Pfam" id="PF01514">
    <property type="entry name" value="YscJ_FliF"/>
    <property type="match status" value="1"/>
</dbReference>
<dbReference type="EMBL" id="JAAIKB010000006">
    <property type="protein sequence ID" value="NGM21762.1"/>
    <property type="molecule type" value="Genomic_DNA"/>
</dbReference>
<evidence type="ECO:0000313" key="14">
    <source>
        <dbReference type="EMBL" id="NGM21762.1"/>
    </source>
</evidence>
<keyword evidence="14" id="KW-0969">Cilium</keyword>
<dbReference type="PANTHER" id="PTHR30046">
    <property type="entry name" value="FLAGELLAR M-RING PROTEIN"/>
    <property type="match status" value="1"/>
</dbReference>
<proteinExistence type="inferred from homology"/>
<dbReference type="InterPro" id="IPR000067">
    <property type="entry name" value="FlgMring_FliF"/>
</dbReference>
<feature type="compositionally biased region" description="Polar residues" evidence="10">
    <location>
        <begin position="301"/>
        <end position="345"/>
    </location>
</feature>
<keyword evidence="15" id="KW-1185">Reference proteome</keyword>
<dbReference type="InterPro" id="IPR006182">
    <property type="entry name" value="FliF_N_dom"/>
</dbReference>
<reference evidence="14 15" key="2">
    <citation type="submission" date="2020-03" db="EMBL/GenBank/DDBJ databases">
        <title>Roseomonas stagni sp. nov., isolated from pond water in Japan.</title>
        <authorList>
            <person name="Furuhata K."/>
            <person name="Miyamoto H."/>
            <person name="Goto K."/>
        </authorList>
    </citation>
    <scope>NUCLEOTIDE SEQUENCE [LARGE SCALE GENOMIC DNA]</scope>
    <source>
        <strain evidence="14 15">PeD5</strain>
    </source>
</reference>
<keyword evidence="4" id="KW-1003">Cell membrane</keyword>
<feature type="transmembrane region" description="Helical" evidence="11">
    <location>
        <begin position="20"/>
        <end position="38"/>
    </location>
</feature>
<evidence type="ECO:0000256" key="1">
    <source>
        <dbReference type="ARBA" id="ARBA00004117"/>
    </source>
</evidence>
<dbReference type="GO" id="GO:0009431">
    <property type="term" value="C:bacterial-type flagellum basal body, MS ring"/>
    <property type="evidence" value="ECO:0007669"/>
    <property type="project" value="InterPro"/>
</dbReference>
<evidence type="ECO:0000256" key="3">
    <source>
        <dbReference type="ARBA" id="ARBA00007971"/>
    </source>
</evidence>
<evidence type="ECO:0000256" key="9">
    <source>
        <dbReference type="PIRNR" id="PIRNR004862"/>
    </source>
</evidence>
<comment type="subcellular location">
    <subcellularLocation>
        <location evidence="1 9">Bacterial flagellum basal body</location>
    </subcellularLocation>
    <subcellularLocation>
        <location evidence="2">Cell membrane</location>
        <topology evidence="2">Multi-pass membrane protein</topology>
    </subcellularLocation>
</comment>
<comment type="function">
    <text evidence="9">The M ring may be actively involved in energy transduction.</text>
</comment>
<dbReference type="PANTHER" id="PTHR30046:SF0">
    <property type="entry name" value="FLAGELLAR M-RING PROTEIN"/>
    <property type="match status" value="1"/>
</dbReference>
<comment type="caution">
    <text evidence="14">The sequence shown here is derived from an EMBL/GenBank/DDBJ whole genome shotgun (WGS) entry which is preliminary data.</text>
</comment>
<keyword evidence="14" id="KW-0966">Cell projection</keyword>
<evidence type="ECO:0000313" key="15">
    <source>
        <dbReference type="Proteomes" id="UP000475385"/>
    </source>
</evidence>
<dbReference type="NCBIfam" id="TIGR00206">
    <property type="entry name" value="fliF"/>
    <property type="match status" value="1"/>
</dbReference>
<feature type="compositionally biased region" description="Low complexity" evidence="10">
    <location>
        <begin position="289"/>
        <end position="300"/>
    </location>
</feature>
<gene>
    <name evidence="14" type="primary">fliF</name>
    <name evidence="14" type="ORF">G3576_17195</name>
</gene>
<evidence type="ECO:0000256" key="5">
    <source>
        <dbReference type="ARBA" id="ARBA00022692"/>
    </source>
</evidence>
<dbReference type="GO" id="GO:0071973">
    <property type="term" value="P:bacterial-type flagellum-dependent cell motility"/>
    <property type="evidence" value="ECO:0007669"/>
    <property type="project" value="InterPro"/>
</dbReference>
<evidence type="ECO:0000259" key="12">
    <source>
        <dbReference type="Pfam" id="PF01514"/>
    </source>
</evidence>
<sequence>MGGLGNLLAVLRGLGPARLIALGSVAVATLGVIGFLALRSADAPMALLYGDLDQRDAAQVVQALERARVPHRISQNGAEVLVPVEQVARLRLQLARDGIPAGGSVGYEIFDRQGGLTATPFQQDLNRVRALEGEIARSIRTLHGVSAARVHLVMPRREPFSRERGEAQASVVLQMRGAQRLDREGVQAVLHLVSAAVPGLKPQNVSIVDGRAELLARGGQALPGSEQGLALTAEEMRRAQEMRIARGVEEMLERTLGTGRVRVEATVELDTDRVQITEQRFDPDNQVPRSTASSTESSRSGEPQNVSVANQLPGAPTTQSSGPQTSENKQEETTNFEIGQTSRTTVRQAPVLKRLSVAVLVDGVMDPGDGTAAPRFRERNREELDRIAALVRGAIGFDERRGDRLEVASLRFAEPMGGPAAEDVPSLLASLLTPAVVTRLTESALLALVALMALLLLGRPVVSRITASLQPQAALAGAGGGMLPEDGAALATTPAGALPGPAGAVAEGAAATPEEYVDVAMVQGQLRASSLSRVSALVEKHPDEALALIRRWLSPEDRR</sequence>
<dbReference type="AlphaFoldDB" id="A0A6M1LP00"/>
<feature type="domain" description="Flagellar M-ring N-terminal" evidence="12">
    <location>
        <begin position="44"/>
        <end position="216"/>
    </location>
</feature>
<dbReference type="RefSeq" id="WP_164695656.1">
    <property type="nucleotide sequence ID" value="NZ_JAAIKB010000006.1"/>
</dbReference>
<evidence type="ECO:0000256" key="4">
    <source>
        <dbReference type="ARBA" id="ARBA00022475"/>
    </source>
</evidence>
<evidence type="ECO:0000256" key="7">
    <source>
        <dbReference type="ARBA" id="ARBA00023136"/>
    </source>
</evidence>
<keyword evidence="14" id="KW-0282">Flagellum</keyword>
<evidence type="ECO:0000256" key="6">
    <source>
        <dbReference type="ARBA" id="ARBA00022989"/>
    </source>
</evidence>
<dbReference type="Gene3D" id="3.30.300.30">
    <property type="match status" value="1"/>
</dbReference>
<keyword evidence="7 11" id="KW-0472">Membrane</keyword>
<feature type="domain" description="Flagellar M-ring C-terminal" evidence="13">
    <location>
        <begin position="252"/>
        <end position="412"/>
    </location>
</feature>
<dbReference type="PRINTS" id="PR01009">
    <property type="entry name" value="FLGMRINGFLIF"/>
</dbReference>
<comment type="similarity">
    <text evidence="3 9">Belongs to the FliF family.</text>
</comment>
<dbReference type="Proteomes" id="UP000475385">
    <property type="component" value="Unassembled WGS sequence"/>
</dbReference>
<feature type="region of interest" description="Disordered" evidence="10">
    <location>
        <begin position="274"/>
        <end position="345"/>
    </location>
</feature>
<keyword evidence="8 9" id="KW-0975">Bacterial flagellum</keyword>
<accession>A0A6M1LP00</accession>
<name>A0A6M1LP00_9PROT</name>
<keyword evidence="6 11" id="KW-1133">Transmembrane helix</keyword>
<feature type="compositionally biased region" description="Basic and acidic residues" evidence="10">
    <location>
        <begin position="274"/>
        <end position="283"/>
    </location>
</feature>
<protein>
    <recommendedName>
        <fullName evidence="9">Flagellar M-ring protein</fullName>
    </recommendedName>
</protein>
<keyword evidence="5 11" id="KW-0812">Transmembrane</keyword>
<dbReference type="PIRSF" id="PIRSF004862">
    <property type="entry name" value="FliF"/>
    <property type="match status" value="1"/>
</dbReference>
<evidence type="ECO:0000259" key="13">
    <source>
        <dbReference type="Pfam" id="PF08345"/>
    </source>
</evidence>
<evidence type="ECO:0000256" key="11">
    <source>
        <dbReference type="SAM" id="Phobius"/>
    </source>
</evidence>
<dbReference type="GO" id="GO:0003774">
    <property type="term" value="F:cytoskeletal motor activity"/>
    <property type="evidence" value="ECO:0007669"/>
    <property type="project" value="InterPro"/>
</dbReference>
<dbReference type="InterPro" id="IPR045851">
    <property type="entry name" value="AMP-bd_C_sf"/>
</dbReference>